<dbReference type="SUPFAM" id="SSF54001">
    <property type="entry name" value="Cysteine proteinases"/>
    <property type="match status" value="1"/>
</dbReference>
<name>A0ABP6X5G0_9ACTN</name>
<dbReference type="PANTHER" id="PTHR42736:SF1">
    <property type="entry name" value="PROTEIN-GLUTAMINE GAMMA-GLUTAMYLTRANSFERASE"/>
    <property type="match status" value="1"/>
</dbReference>
<dbReference type="Pfam" id="PF11992">
    <property type="entry name" value="TgpA_N"/>
    <property type="match status" value="1"/>
</dbReference>
<feature type="transmembrane region" description="Helical" evidence="2">
    <location>
        <begin position="216"/>
        <end position="239"/>
    </location>
</feature>
<feature type="transmembrane region" description="Helical" evidence="2">
    <location>
        <begin position="603"/>
        <end position="627"/>
    </location>
</feature>
<dbReference type="SMART" id="SM00460">
    <property type="entry name" value="TGc"/>
    <property type="match status" value="1"/>
</dbReference>
<feature type="region of interest" description="Disordered" evidence="1">
    <location>
        <begin position="543"/>
        <end position="600"/>
    </location>
</feature>
<feature type="domain" description="Transglutaminase-like" evidence="3">
    <location>
        <begin position="475"/>
        <end position="544"/>
    </location>
</feature>
<feature type="transmembrane region" description="Helical" evidence="2">
    <location>
        <begin position="111"/>
        <end position="131"/>
    </location>
</feature>
<dbReference type="Gene3D" id="3.10.620.30">
    <property type="match status" value="1"/>
</dbReference>
<protein>
    <recommendedName>
        <fullName evidence="3">Transglutaminase-like domain-containing protein</fullName>
    </recommendedName>
</protein>
<accession>A0ABP6X5G0</accession>
<gene>
    <name evidence="4" type="ORF">GCM10022197_16740</name>
</gene>
<evidence type="ECO:0000313" key="4">
    <source>
        <dbReference type="EMBL" id="GAA3561763.1"/>
    </source>
</evidence>
<dbReference type="Pfam" id="PF01841">
    <property type="entry name" value="Transglut_core"/>
    <property type="match status" value="1"/>
</dbReference>
<sequence>MRADTRLGLATVLAMGLATLTVLPLTSDRLFVPLTWLGTLLLCTLGLVLRRRGAGASLTFATQLLAVVIGSLVLAYGISGDPDLLTRYPRLWARGVLHMQTQSSPMGADPGVLLIFVTTICLVAALADLVVSGLERPAWAVAPLATLFAVPAIGLGFDTGVLSFACLALGYLAVLVADALNRAAAWNRGLSADSSRSEAHRTTATGTRARSTAGPAVWRSAGLLAGPAVVLALVLGVLLPTISLPGLGVGNGFGGNGPLQLTDPSLDLKRNLNQPTNRVVFRYTTDQPGGVYLRMAALPQFSDAGFGNTQIRLNTGTNLSEPPGYSGQVPRVRTTKITSVDFSSQYLPAPYAARTFTAAGEWSYNSESLTIVNSENRSDELTNLSYEVRSWDIAPTAEDLGRAGAGSPADGDVTAEVPRDLPPELVELSRQVTRGADTPYARAAAIQAYLRDADNFTYDTQQRPGTGYQALVNFLTVDRRGYCEQFASAMAMMARVNGIPSRVAVGFLPGSQVGDTYDVSVRDMHAWPELYFSGYGWVRFEPTPGVQTGSPPPWTVPTDDADTPSASAAPSSAPSSAAPSASTAPSTAPQDTPTTTTETTTSFPWRTVFVVAGAVVLLLLLAAPAVLRVRRRRSRLDTDVPTDEQVEAAWAELRDTVLDFGGTWPEGTPRAVGRELGERLPPADRDDLGRVATLVERARYAPDLGDPEQARGLSGTTTSLRHAISAPAGRARRLRAFLAPPSLFRRR</sequence>
<dbReference type="InterPro" id="IPR002931">
    <property type="entry name" value="Transglutaminase-like"/>
</dbReference>
<keyword evidence="2" id="KW-0472">Membrane</keyword>
<keyword evidence="5" id="KW-1185">Reference proteome</keyword>
<organism evidence="4 5">
    <name type="scientific">Microlunatus spumicola</name>
    <dbReference type="NCBI Taxonomy" id="81499"/>
    <lineage>
        <taxon>Bacteria</taxon>
        <taxon>Bacillati</taxon>
        <taxon>Actinomycetota</taxon>
        <taxon>Actinomycetes</taxon>
        <taxon>Propionibacteriales</taxon>
        <taxon>Propionibacteriaceae</taxon>
        <taxon>Microlunatus</taxon>
    </lineage>
</organism>
<feature type="transmembrane region" description="Helical" evidence="2">
    <location>
        <begin position="31"/>
        <end position="49"/>
    </location>
</feature>
<proteinExistence type="predicted"/>
<dbReference type="RefSeq" id="WP_204911403.1">
    <property type="nucleotide sequence ID" value="NZ_BAAAYR010000001.1"/>
</dbReference>
<evidence type="ECO:0000313" key="5">
    <source>
        <dbReference type="Proteomes" id="UP001500767"/>
    </source>
</evidence>
<dbReference type="InterPro" id="IPR038765">
    <property type="entry name" value="Papain-like_cys_pep_sf"/>
</dbReference>
<feature type="transmembrane region" description="Helical" evidence="2">
    <location>
        <begin position="56"/>
        <end position="78"/>
    </location>
</feature>
<dbReference type="EMBL" id="BAAAYR010000001">
    <property type="protein sequence ID" value="GAA3561763.1"/>
    <property type="molecule type" value="Genomic_DNA"/>
</dbReference>
<feature type="compositionally biased region" description="Low complexity" evidence="1">
    <location>
        <begin position="563"/>
        <end position="600"/>
    </location>
</feature>
<evidence type="ECO:0000259" key="3">
    <source>
        <dbReference type="SMART" id="SM00460"/>
    </source>
</evidence>
<keyword evidence="2" id="KW-0812">Transmembrane</keyword>
<evidence type="ECO:0000256" key="1">
    <source>
        <dbReference type="SAM" id="MobiDB-lite"/>
    </source>
</evidence>
<feature type="transmembrane region" description="Helical" evidence="2">
    <location>
        <begin position="161"/>
        <end position="180"/>
    </location>
</feature>
<dbReference type="Proteomes" id="UP001500767">
    <property type="component" value="Unassembled WGS sequence"/>
</dbReference>
<keyword evidence="2" id="KW-1133">Transmembrane helix</keyword>
<dbReference type="PANTHER" id="PTHR42736">
    <property type="entry name" value="PROTEIN-GLUTAMINE GAMMA-GLUTAMYLTRANSFERASE"/>
    <property type="match status" value="1"/>
</dbReference>
<reference evidence="5" key="1">
    <citation type="journal article" date="2019" name="Int. J. Syst. Evol. Microbiol.">
        <title>The Global Catalogue of Microorganisms (GCM) 10K type strain sequencing project: providing services to taxonomists for standard genome sequencing and annotation.</title>
        <authorList>
            <consortium name="The Broad Institute Genomics Platform"/>
            <consortium name="The Broad Institute Genome Sequencing Center for Infectious Disease"/>
            <person name="Wu L."/>
            <person name="Ma J."/>
        </authorList>
    </citation>
    <scope>NUCLEOTIDE SEQUENCE [LARGE SCALE GENOMIC DNA]</scope>
    <source>
        <strain evidence="5">JCM 16540</strain>
    </source>
</reference>
<evidence type="ECO:0000256" key="2">
    <source>
        <dbReference type="SAM" id="Phobius"/>
    </source>
</evidence>
<dbReference type="InterPro" id="IPR021878">
    <property type="entry name" value="TgpA_N"/>
</dbReference>
<feature type="transmembrane region" description="Helical" evidence="2">
    <location>
        <begin position="138"/>
        <end position="155"/>
    </location>
</feature>
<dbReference type="InterPro" id="IPR052901">
    <property type="entry name" value="Bact_TGase-like"/>
</dbReference>
<feature type="transmembrane region" description="Helical" evidence="2">
    <location>
        <begin position="7"/>
        <end position="25"/>
    </location>
</feature>
<comment type="caution">
    <text evidence="4">The sequence shown here is derived from an EMBL/GenBank/DDBJ whole genome shotgun (WGS) entry which is preliminary data.</text>
</comment>